<evidence type="ECO:0000256" key="1">
    <source>
        <dbReference type="SAM" id="MobiDB-lite"/>
    </source>
</evidence>
<dbReference type="AlphaFoldDB" id="A0A1B6Q0J7"/>
<name>A0A1B6Q0J7_SORBI</name>
<evidence type="ECO:0000313" key="2">
    <source>
        <dbReference type="EMBL" id="KXG31444.1"/>
    </source>
</evidence>
<reference evidence="2 3" key="1">
    <citation type="journal article" date="2009" name="Nature">
        <title>The Sorghum bicolor genome and the diversification of grasses.</title>
        <authorList>
            <person name="Paterson A.H."/>
            <person name="Bowers J.E."/>
            <person name="Bruggmann R."/>
            <person name="Dubchak I."/>
            <person name="Grimwood J."/>
            <person name="Gundlach H."/>
            <person name="Haberer G."/>
            <person name="Hellsten U."/>
            <person name="Mitros T."/>
            <person name="Poliakov A."/>
            <person name="Schmutz J."/>
            <person name="Spannagl M."/>
            <person name="Tang H."/>
            <person name="Wang X."/>
            <person name="Wicker T."/>
            <person name="Bharti A.K."/>
            <person name="Chapman J."/>
            <person name="Feltus F.A."/>
            <person name="Gowik U."/>
            <person name="Grigoriev I.V."/>
            <person name="Lyons E."/>
            <person name="Maher C.A."/>
            <person name="Martis M."/>
            <person name="Narechania A."/>
            <person name="Otillar R.P."/>
            <person name="Penning B.W."/>
            <person name="Salamov A.A."/>
            <person name="Wang Y."/>
            <person name="Zhang L."/>
            <person name="Carpita N.C."/>
            <person name="Freeling M."/>
            <person name="Gingle A.R."/>
            <person name="Hash C.T."/>
            <person name="Keller B."/>
            <person name="Klein P."/>
            <person name="Kresovich S."/>
            <person name="McCann M.C."/>
            <person name="Ming R."/>
            <person name="Peterson D.G."/>
            <person name="Mehboob-ur-Rahman"/>
            <person name="Ware D."/>
            <person name="Westhoff P."/>
            <person name="Mayer K.F."/>
            <person name="Messing J."/>
            <person name="Rokhsar D.S."/>
        </authorList>
    </citation>
    <scope>NUCLEOTIDE SEQUENCE [LARGE SCALE GENOMIC DNA]</scope>
    <source>
        <strain evidence="3">cv. BTx623</strain>
    </source>
</reference>
<organism evidence="2 3">
    <name type="scientific">Sorghum bicolor</name>
    <name type="common">Sorghum</name>
    <name type="synonym">Sorghum vulgare</name>
    <dbReference type="NCBI Taxonomy" id="4558"/>
    <lineage>
        <taxon>Eukaryota</taxon>
        <taxon>Viridiplantae</taxon>
        <taxon>Streptophyta</taxon>
        <taxon>Embryophyta</taxon>
        <taxon>Tracheophyta</taxon>
        <taxon>Spermatophyta</taxon>
        <taxon>Magnoliopsida</taxon>
        <taxon>Liliopsida</taxon>
        <taxon>Poales</taxon>
        <taxon>Poaceae</taxon>
        <taxon>PACMAD clade</taxon>
        <taxon>Panicoideae</taxon>
        <taxon>Andropogonodae</taxon>
        <taxon>Andropogoneae</taxon>
        <taxon>Sorghinae</taxon>
        <taxon>Sorghum</taxon>
    </lineage>
</organism>
<proteinExistence type="predicted"/>
<accession>A0A1B6Q0J7</accession>
<dbReference type="EMBL" id="CM000762">
    <property type="protein sequence ID" value="KXG31444.1"/>
    <property type="molecule type" value="Genomic_DNA"/>
</dbReference>
<dbReference type="Proteomes" id="UP000000768">
    <property type="component" value="Chromosome 3"/>
</dbReference>
<sequence>MAHGSQPTMRCQPCAMQVERRGEERRGEEKRRMEGGETNERCRRVGSGPDRSGTDPSIPIQTTLPLPPLFHHHQQQAAAAATSSSSSSIRSNSKSPPCLLTAVLDSLPAAPPWLLCTELDSSLLPRAVLVDQTDRRRSIRFSLCCSGKQPPYVCLQLACYSCILYEQALLTPNLRFQSSGWNMDGWMDGWITLLRGIHVMRTNNFAVDTQTQPRLDRSPC</sequence>
<gene>
    <name evidence="2" type="ORF">SORBI_3003G001000</name>
</gene>
<evidence type="ECO:0000313" key="3">
    <source>
        <dbReference type="Proteomes" id="UP000000768"/>
    </source>
</evidence>
<dbReference type="Gramene" id="KXG31444">
    <property type="protein sequence ID" value="KXG31444"/>
    <property type="gene ID" value="SORBI_3003G001000"/>
</dbReference>
<keyword evidence="3" id="KW-1185">Reference proteome</keyword>
<dbReference type="InParanoid" id="A0A1B6Q0J7"/>
<feature type="compositionally biased region" description="Basic and acidic residues" evidence="1">
    <location>
        <begin position="18"/>
        <end position="43"/>
    </location>
</feature>
<feature type="region of interest" description="Disordered" evidence="1">
    <location>
        <begin position="1"/>
        <end position="66"/>
    </location>
</feature>
<protein>
    <submittedName>
        <fullName evidence="2">Uncharacterized protein</fullName>
    </submittedName>
</protein>
<reference evidence="3" key="2">
    <citation type="journal article" date="2018" name="Plant J.">
        <title>The Sorghum bicolor reference genome: improved assembly, gene annotations, a transcriptome atlas, and signatures of genome organization.</title>
        <authorList>
            <person name="McCormick R.F."/>
            <person name="Truong S.K."/>
            <person name="Sreedasyam A."/>
            <person name="Jenkins J."/>
            <person name="Shu S."/>
            <person name="Sims D."/>
            <person name="Kennedy M."/>
            <person name="Amirebrahimi M."/>
            <person name="Weers B.D."/>
            <person name="McKinley B."/>
            <person name="Mattison A."/>
            <person name="Morishige D.T."/>
            <person name="Grimwood J."/>
            <person name="Schmutz J."/>
            <person name="Mullet J.E."/>
        </authorList>
    </citation>
    <scope>NUCLEOTIDE SEQUENCE [LARGE SCALE GENOMIC DNA]</scope>
    <source>
        <strain evidence="3">cv. BTx623</strain>
    </source>
</reference>